<dbReference type="RefSeq" id="WP_087919600.1">
    <property type="nucleotide sequence ID" value="NZ_CP021780.1"/>
</dbReference>
<accession>A0A2Z2KRY3</accession>
<protein>
    <recommendedName>
        <fullName evidence="3">DUF3791 domain-containing protein</fullName>
    </recommendedName>
</protein>
<evidence type="ECO:0000313" key="2">
    <source>
        <dbReference type="Proteomes" id="UP000249890"/>
    </source>
</evidence>
<dbReference type="KEGG" id="pdh:B9T62_35850"/>
<dbReference type="EMBL" id="CP021780">
    <property type="protein sequence ID" value="ASA25639.1"/>
    <property type="molecule type" value="Genomic_DNA"/>
</dbReference>
<dbReference type="OrthoDB" id="1974795at2"/>
<evidence type="ECO:0000313" key="1">
    <source>
        <dbReference type="EMBL" id="ASA25639.1"/>
    </source>
</evidence>
<reference evidence="1 2" key="1">
    <citation type="submission" date="2017-06" db="EMBL/GenBank/DDBJ databases">
        <title>Complete genome sequence of Paenibacillus donghaensis KCTC 13049T isolated from East Sea sediment, South Korea.</title>
        <authorList>
            <person name="Jung B.K."/>
            <person name="Hong S.-J."/>
            <person name="Shin J.-H."/>
        </authorList>
    </citation>
    <scope>NUCLEOTIDE SEQUENCE [LARGE SCALE GENOMIC DNA]</scope>
    <source>
        <strain evidence="1 2">KCTC 13049</strain>
    </source>
</reference>
<evidence type="ECO:0008006" key="3">
    <source>
        <dbReference type="Google" id="ProtNLM"/>
    </source>
</evidence>
<sequence>MDTKKFNFSVRAKVTAAIMILSQWLNLPIAKVLNMFYNSVTYELLNDRSTMLWSESPFYIADEFLLEKGIKL</sequence>
<gene>
    <name evidence="1" type="ORF">B9T62_35850</name>
</gene>
<dbReference type="AlphaFoldDB" id="A0A2Z2KRY3"/>
<proteinExistence type="predicted"/>
<organism evidence="1 2">
    <name type="scientific">Paenibacillus donghaensis</name>
    <dbReference type="NCBI Taxonomy" id="414771"/>
    <lineage>
        <taxon>Bacteria</taxon>
        <taxon>Bacillati</taxon>
        <taxon>Bacillota</taxon>
        <taxon>Bacilli</taxon>
        <taxon>Bacillales</taxon>
        <taxon>Paenibacillaceae</taxon>
        <taxon>Paenibacillus</taxon>
    </lineage>
</organism>
<name>A0A2Z2KRY3_9BACL</name>
<keyword evidence="2" id="KW-1185">Reference proteome</keyword>
<dbReference type="Proteomes" id="UP000249890">
    <property type="component" value="Chromosome"/>
</dbReference>